<comment type="caution">
    <text evidence="1">The sequence shown here is derived from an EMBL/GenBank/DDBJ whole genome shotgun (WGS) entry which is preliminary data.</text>
</comment>
<dbReference type="EMBL" id="JBHULN010000019">
    <property type="protein sequence ID" value="MFD2573557.1"/>
    <property type="molecule type" value="Genomic_DNA"/>
</dbReference>
<gene>
    <name evidence="1" type="ORF">ACFSUS_23155</name>
</gene>
<dbReference type="RefSeq" id="WP_381526352.1">
    <property type="nucleotide sequence ID" value="NZ_JBHULN010000019.1"/>
</dbReference>
<name>A0ABW5MAD9_9BACT</name>
<keyword evidence="2" id="KW-1185">Reference proteome</keyword>
<proteinExistence type="predicted"/>
<evidence type="ECO:0000313" key="2">
    <source>
        <dbReference type="Proteomes" id="UP001597469"/>
    </source>
</evidence>
<accession>A0ABW5MAD9</accession>
<sequence length="84" mass="9112">MKLRYDSNGRAPFIDTCSVVLRNGSALAYESHCILIPFVAPLLSLTVRTYEVVVNVAFSLVVTSPKLAGTDTPDMKPAGSQRLQ</sequence>
<evidence type="ECO:0000313" key="1">
    <source>
        <dbReference type="EMBL" id="MFD2573557.1"/>
    </source>
</evidence>
<protein>
    <submittedName>
        <fullName evidence="1">Uncharacterized protein</fullName>
    </submittedName>
</protein>
<dbReference type="Proteomes" id="UP001597469">
    <property type="component" value="Unassembled WGS sequence"/>
</dbReference>
<reference evidence="2" key="1">
    <citation type="journal article" date="2019" name="Int. J. Syst. Evol. Microbiol.">
        <title>The Global Catalogue of Microorganisms (GCM) 10K type strain sequencing project: providing services to taxonomists for standard genome sequencing and annotation.</title>
        <authorList>
            <consortium name="The Broad Institute Genomics Platform"/>
            <consortium name="The Broad Institute Genome Sequencing Center for Infectious Disease"/>
            <person name="Wu L."/>
            <person name="Ma J."/>
        </authorList>
    </citation>
    <scope>NUCLEOTIDE SEQUENCE [LARGE SCALE GENOMIC DNA]</scope>
    <source>
        <strain evidence="2">KCTC 42805</strain>
    </source>
</reference>
<organism evidence="1 2">
    <name type="scientific">Spirosoma soli</name>
    <dbReference type="NCBI Taxonomy" id="1770529"/>
    <lineage>
        <taxon>Bacteria</taxon>
        <taxon>Pseudomonadati</taxon>
        <taxon>Bacteroidota</taxon>
        <taxon>Cytophagia</taxon>
        <taxon>Cytophagales</taxon>
        <taxon>Cytophagaceae</taxon>
        <taxon>Spirosoma</taxon>
    </lineage>
</organism>